<dbReference type="EMBL" id="CP089286">
    <property type="protein sequence ID" value="UTO55114.1"/>
    <property type="molecule type" value="Genomic_DNA"/>
</dbReference>
<keyword evidence="3" id="KW-1133">Transmembrane helix</keyword>
<dbReference type="Gene3D" id="1.10.287.110">
    <property type="entry name" value="DnaJ domain"/>
    <property type="match status" value="1"/>
</dbReference>
<dbReference type="GO" id="GO:0016020">
    <property type="term" value="C:membrane"/>
    <property type="evidence" value="ECO:0007669"/>
    <property type="project" value="UniProtKB-SubCell"/>
</dbReference>
<evidence type="ECO:0000313" key="11">
    <source>
        <dbReference type="Proteomes" id="UP001059822"/>
    </source>
</evidence>
<dbReference type="PROSITE" id="PS50076">
    <property type="entry name" value="DNAJ_2"/>
    <property type="match status" value="1"/>
</dbReference>
<dbReference type="EMBL" id="CP089286">
    <property type="protein sequence ID" value="UTO55100.1"/>
    <property type="molecule type" value="Genomic_DNA"/>
</dbReference>
<dbReference type="InterPro" id="IPR001623">
    <property type="entry name" value="DnaJ_domain"/>
</dbReference>
<protein>
    <submittedName>
        <fullName evidence="7">DnaJ domain-containing protein</fullName>
    </submittedName>
</protein>
<dbReference type="CDD" id="cd06257">
    <property type="entry name" value="DnaJ"/>
    <property type="match status" value="1"/>
</dbReference>
<dbReference type="Pfam" id="PF00226">
    <property type="entry name" value="DnaJ"/>
    <property type="match status" value="1"/>
</dbReference>
<evidence type="ECO:0000313" key="10">
    <source>
        <dbReference type="EMBL" id="UTO56034.1"/>
    </source>
</evidence>
<keyword evidence="12" id="KW-1185">Reference proteome</keyword>
<reference evidence="7" key="1">
    <citation type="journal article" date="2022" name="Microorganisms">
        <title>Assembly and Comparison of Ca. Neoehrlichia mikurensis Genomes.</title>
        <authorList>
            <person name="Azagi T."/>
            <person name="Dirks R.P."/>
            <person name="Yebra-Pimentel E.S."/>
            <person name="Schaap P.J."/>
            <person name="Koehorst J.J."/>
            <person name="Esser H.J."/>
            <person name="Sprong H."/>
        </authorList>
    </citation>
    <scope>NUCLEOTIDE SEQUENCE</scope>
    <source>
        <strain evidence="9">18-2804</strain>
        <strain evidence="7">18-2837</strain>
    </source>
</reference>
<evidence type="ECO:0000313" key="12">
    <source>
        <dbReference type="Proteomes" id="UP001059985"/>
    </source>
</evidence>
<accession>A0A9Q9F306</accession>
<dbReference type="EMBL" id="CP089285">
    <property type="protein sequence ID" value="UTO56034.1"/>
    <property type="molecule type" value="Genomic_DNA"/>
</dbReference>
<organism evidence="7 11">
    <name type="scientific">Neoehrlichia mikurensis</name>
    <dbReference type="NCBI Taxonomy" id="89586"/>
    <lineage>
        <taxon>Bacteria</taxon>
        <taxon>Pseudomonadati</taxon>
        <taxon>Pseudomonadota</taxon>
        <taxon>Alphaproteobacteria</taxon>
        <taxon>Rickettsiales</taxon>
        <taxon>Anaplasmataceae</taxon>
        <taxon>Candidatus Neoehrlichia</taxon>
    </lineage>
</organism>
<dbReference type="RefSeq" id="WP_246575302.1">
    <property type="nucleotide sequence ID" value="NZ_CP054597.1"/>
</dbReference>
<dbReference type="InterPro" id="IPR036869">
    <property type="entry name" value="J_dom_sf"/>
</dbReference>
<dbReference type="PANTHER" id="PTHR12763">
    <property type="match status" value="1"/>
</dbReference>
<evidence type="ECO:0000256" key="3">
    <source>
        <dbReference type="ARBA" id="ARBA00022989"/>
    </source>
</evidence>
<name>A0A9Q9F306_9RICK</name>
<dbReference type="EMBL" id="CP089285">
    <property type="protein sequence ID" value="UTO56019.1"/>
    <property type="molecule type" value="Genomic_DNA"/>
</dbReference>
<proteinExistence type="inferred from homology"/>
<dbReference type="PANTHER" id="PTHR12763:SF28">
    <property type="entry name" value="GEO10507P1-RELATED"/>
    <property type="match status" value="1"/>
</dbReference>
<feature type="domain" description="J" evidence="6">
    <location>
        <begin position="30"/>
        <end position="83"/>
    </location>
</feature>
<evidence type="ECO:0000256" key="5">
    <source>
        <dbReference type="ARBA" id="ARBA00038105"/>
    </source>
</evidence>
<evidence type="ECO:0000256" key="1">
    <source>
        <dbReference type="ARBA" id="ARBA00004167"/>
    </source>
</evidence>
<dbReference type="Proteomes" id="UP001059822">
    <property type="component" value="Chromosome"/>
</dbReference>
<dbReference type="Proteomes" id="UP001059985">
    <property type="component" value="Chromosome"/>
</dbReference>
<keyword evidence="2" id="KW-0812">Transmembrane</keyword>
<keyword evidence="4" id="KW-0472">Membrane</keyword>
<comment type="similarity">
    <text evidence="5">Belongs to the TIM14 family.</text>
</comment>
<evidence type="ECO:0000313" key="7">
    <source>
        <dbReference type="EMBL" id="UTO55100.1"/>
    </source>
</evidence>
<evidence type="ECO:0000259" key="6">
    <source>
        <dbReference type="PROSITE" id="PS50076"/>
    </source>
</evidence>
<comment type="subcellular location">
    <subcellularLocation>
        <location evidence="1">Membrane</location>
        <topology evidence="1">Single-pass membrane protein</topology>
    </subcellularLocation>
</comment>
<sequence length="83" mass="9525">MSHIMTPMMNKFFNELYSNRNTSNEMSINEALEILGLEGKANNEQINMAYHKLMKSVHPDKGGSAYFAQKLNQARDKLLNSHH</sequence>
<gene>
    <name evidence="9" type="ORF">LUA81_02690</name>
    <name evidence="10" type="ORF">LUA81_02775</name>
    <name evidence="7" type="ORF">LUA82_02710</name>
    <name evidence="8" type="ORF">LUA82_02795</name>
</gene>
<evidence type="ECO:0000313" key="9">
    <source>
        <dbReference type="EMBL" id="UTO56019.1"/>
    </source>
</evidence>
<evidence type="ECO:0000256" key="2">
    <source>
        <dbReference type="ARBA" id="ARBA00022692"/>
    </source>
</evidence>
<dbReference type="AlphaFoldDB" id="A0A9Q9F306"/>
<evidence type="ECO:0000313" key="8">
    <source>
        <dbReference type="EMBL" id="UTO55114.1"/>
    </source>
</evidence>
<dbReference type="SMART" id="SM00271">
    <property type="entry name" value="DnaJ"/>
    <property type="match status" value="1"/>
</dbReference>
<dbReference type="SUPFAM" id="SSF46565">
    <property type="entry name" value="Chaperone J-domain"/>
    <property type="match status" value="1"/>
</dbReference>
<evidence type="ECO:0000256" key="4">
    <source>
        <dbReference type="ARBA" id="ARBA00023136"/>
    </source>
</evidence>